<reference evidence="1" key="1">
    <citation type="journal article" date="2019" name="Sci. Rep.">
        <title>Draft genome of Tanacetum cinerariifolium, the natural source of mosquito coil.</title>
        <authorList>
            <person name="Yamashiro T."/>
            <person name="Shiraishi A."/>
            <person name="Satake H."/>
            <person name="Nakayama K."/>
        </authorList>
    </citation>
    <scope>NUCLEOTIDE SEQUENCE</scope>
</reference>
<evidence type="ECO:0000313" key="1">
    <source>
        <dbReference type="EMBL" id="GFD03387.1"/>
    </source>
</evidence>
<evidence type="ECO:0000313" key="2">
    <source>
        <dbReference type="EMBL" id="GFD06540.1"/>
    </source>
</evidence>
<sequence>LPGASLLWGSSGSGVEVVEKAGK</sequence>
<proteinExistence type="predicted"/>
<organism evidence="1">
    <name type="scientific">Tanacetum cinerariifolium</name>
    <name type="common">Dalmatian daisy</name>
    <name type="synonym">Chrysanthemum cinerariifolium</name>
    <dbReference type="NCBI Taxonomy" id="118510"/>
    <lineage>
        <taxon>Eukaryota</taxon>
        <taxon>Viridiplantae</taxon>
        <taxon>Streptophyta</taxon>
        <taxon>Embryophyta</taxon>
        <taxon>Tracheophyta</taxon>
        <taxon>Spermatophyta</taxon>
        <taxon>Magnoliopsida</taxon>
        <taxon>eudicotyledons</taxon>
        <taxon>Gunneridae</taxon>
        <taxon>Pentapetalae</taxon>
        <taxon>asterids</taxon>
        <taxon>campanulids</taxon>
        <taxon>Asterales</taxon>
        <taxon>Asteraceae</taxon>
        <taxon>Asteroideae</taxon>
        <taxon>Anthemideae</taxon>
        <taxon>Anthemidinae</taxon>
        <taxon>Tanacetum</taxon>
    </lineage>
</organism>
<dbReference type="AlphaFoldDB" id="A0A699SZN9"/>
<dbReference type="EMBL" id="BKCJ011204655">
    <property type="protein sequence ID" value="GFD03387.1"/>
    <property type="molecule type" value="Genomic_DNA"/>
</dbReference>
<gene>
    <name evidence="1" type="ORF">Tci_875356</name>
    <name evidence="2" type="ORF">Tci_878509</name>
</gene>
<dbReference type="EMBL" id="BKCJ011225571">
    <property type="protein sequence ID" value="GFD06540.1"/>
    <property type="molecule type" value="Genomic_DNA"/>
</dbReference>
<accession>A0A699SZN9</accession>
<name>A0A699SZN9_TANCI</name>
<protein>
    <submittedName>
        <fullName evidence="1">Uncharacterized protein</fullName>
    </submittedName>
</protein>
<feature type="non-terminal residue" evidence="1">
    <location>
        <position position="1"/>
    </location>
</feature>
<comment type="caution">
    <text evidence="1">The sequence shown here is derived from an EMBL/GenBank/DDBJ whole genome shotgun (WGS) entry which is preliminary data.</text>
</comment>